<proteinExistence type="predicted"/>
<dbReference type="InterPro" id="IPR002156">
    <property type="entry name" value="RNaseH_domain"/>
</dbReference>
<dbReference type="InterPro" id="IPR036691">
    <property type="entry name" value="Endo/exonu/phosph_ase_sf"/>
</dbReference>
<keyword evidence="6" id="KW-1185">Reference proteome</keyword>
<evidence type="ECO:0000259" key="4">
    <source>
        <dbReference type="PROSITE" id="PS50879"/>
    </source>
</evidence>
<feature type="region of interest" description="Disordered" evidence="2">
    <location>
        <begin position="161"/>
        <end position="208"/>
    </location>
</feature>
<dbReference type="InterPro" id="IPR044730">
    <property type="entry name" value="RNase_H-like_dom_plant"/>
</dbReference>
<dbReference type="GO" id="GO:0003677">
    <property type="term" value="F:DNA binding"/>
    <property type="evidence" value="ECO:0007669"/>
    <property type="project" value="InterPro"/>
</dbReference>
<protein>
    <submittedName>
        <fullName evidence="5">Reverse transcriptase</fullName>
    </submittedName>
</protein>
<dbReference type="GO" id="GO:0003723">
    <property type="term" value="F:RNA binding"/>
    <property type="evidence" value="ECO:0007669"/>
    <property type="project" value="UniProtKB-UniRule"/>
</dbReference>
<gene>
    <name evidence="5" type="ORF">CCACVL1_04041</name>
</gene>
<dbReference type="PANTHER" id="PTHR33116:SF75">
    <property type="entry name" value="RIBONUCLEASE H PROTEIN"/>
    <property type="match status" value="1"/>
</dbReference>
<accession>A0A1R3JVM8</accession>
<dbReference type="OrthoDB" id="1736747at2759"/>
<dbReference type="Pfam" id="PF13456">
    <property type="entry name" value="RVT_3"/>
    <property type="match status" value="1"/>
</dbReference>
<evidence type="ECO:0000256" key="1">
    <source>
        <dbReference type="PROSITE-ProRule" id="PRU00176"/>
    </source>
</evidence>
<dbReference type="InterPro" id="IPR020847">
    <property type="entry name" value="AP_endonuclease_F1_BS"/>
</dbReference>
<dbReference type="InterPro" id="IPR036397">
    <property type="entry name" value="RNaseH_sf"/>
</dbReference>
<dbReference type="Gramene" id="OMO98831">
    <property type="protein sequence ID" value="OMO98831"/>
    <property type="gene ID" value="CCACVL1_04041"/>
</dbReference>
<dbReference type="Gene3D" id="3.30.70.330">
    <property type="match status" value="1"/>
</dbReference>
<dbReference type="GO" id="GO:0006281">
    <property type="term" value="P:DNA repair"/>
    <property type="evidence" value="ECO:0007669"/>
    <property type="project" value="InterPro"/>
</dbReference>
<dbReference type="CDD" id="cd01650">
    <property type="entry name" value="RT_nLTR_like"/>
    <property type="match status" value="1"/>
</dbReference>
<dbReference type="PROSITE" id="PS50879">
    <property type="entry name" value="RNASE_H_1"/>
    <property type="match status" value="1"/>
</dbReference>
<name>A0A1R3JVM8_COCAP</name>
<sequence>MESFWWRLSLHAVYVSNLSNKVSKKAIWEIFNDFGVVVDAFLSNRKQNGSSCFAFVRYRFKEESVRAVELGNGRRVDGRQISVRKDTDRKIDRASQTWKNSHSGGGQVNTNYNPATRFNQRNARLQSGFFENRRRFLPNNRVRGQRVVRERSQVRRMFHRVRREDRRHGHSPGRKNGVLNNNPCSGCEDDVKDDSAPVEPPKNDAIQAGTSIPIDNALEEGELERSIIVMLNGDGILTEAIQVLSKMDLKVQIRELSSITLLLTFEEASLVDVCIGMVKSLDALCNDSGKLVKIDDITLRRESLKFARCQVLISSLSDIPKLVVGTSMDIKFKIHVTVEKDAEPVPVVSQEDNCTPAPLFCASQDDLSPSINELALVLAENIDSVFIDDIMHVQGGIRSGSINDDSRTKISVEEIMGESLNFFENEYVSREIVVFNADGVSSEENVDFVAETFEEQHVSDPGAHYSPSSSLNTSRASLEINNDGGIGFGKNFNPLGLRVKWVKCKGCEKKKRDKKRRRVNRLIYGDKTTIVIDSEASLSDGAIRRRNNSLKEADDTFEILSWNVRGLGRREKRRAVRSVVARNQADMVLLQESKLSEGDSNLIQSLRGKQNFQFRIAYAVGSAGGLISIWDESFFLLEFAVVEQRYILCVGVLRTIGFHCVIGYIYGRNEEQGRRVLWEELKDLKTHFDLPWILGGDFNVVLSTKDRMGAADNSQELIGSSLTLRARRNHIGRIEVDGRVVENPVEMKEVGEGNIEWLESSVSSEELYEAICACDGNKAPGPDGFNLCFIKSHWELLKDSMLEFISDFCNGKRFNANVNNSFITLIPKCDGASRLDQFRPINLVGCLYKILAKVLSRRLKTVLSGIVGETQFSFIQGRQILDCSLIANEAVEAMKKNKQGGICFEVDFEKAYDSVDWDFLDFIMRKMGFGDKWISWIMKLVTTPTISVLAVEIGLFTGFKVGNVAISHLQFADDTLIMCQADLEQVLNVRRVLGCFQLISGLKINFSKSSILGINVDQSIVQEWASIIKYKVGSFPCFYLGLPLGARPNSVALWKHVVERCQKKLASWKAKHLSMAGLGNGRKIYLVDWDSICKYKDQGGLGIVNLGLRSRALLNKWLWRFGNEHGSLWQKIVAENNGISSVGLFLNADFRRCSALWKAISKPIRCNDALSDFTTEGMLVSIGDDSEVDFLRDEWICGVILKDKFSRIFALASIKDGKAMDYGQFHNNEWKWNVTLMRELFGWELDQWQRFIDTISDYHLVEGLRMFCFGGIVSKEFIRLVLFAKLILIVGFLLMMCRNGCGMDRLHLRNEVVFNQKHFDALQLFDIIKLRLMWWAKAAWPNDVDNATDFFRFPNIVCISKRNMVVPRCVSWKCPAVGFMKFNVDEAARGKPGPAGIGGLMRDDTGKVWMEFSKSIGVTESNEAEICAIREAILMFCASRWVTTHGLIIESDSRNAIKWIECPDEVPWRLRKWVSHIGNLLKNCSSYSFNHIFREASMEADKLAKEGVDRSVPFIRHLV</sequence>
<evidence type="ECO:0000313" key="6">
    <source>
        <dbReference type="Proteomes" id="UP000188268"/>
    </source>
</evidence>
<evidence type="ECO:0000259" key="3">
    <source>
        <dbReference type="PROSITE" id="PS50102"/>
    </source>
</evidence>
<dbReference type="InterPro" id="IPR000477">
    <property type="entry name" value="RT_dom"/>
</dbReference>
<dbReference type="Proteomes" id="UP000188268">
    <property type="component" value="Unassembled WGS sequence"/>
</dbReference>
<dbReference type="STRING" id="210143.A0A1R3JVM8"/>
<dbReference type="Gene3D" id="3.30.420.10">
    <property type="entry name" value="Ribonuclease H-like superfamily/Ribonuclease H"/>
    <property type="match status" value="1"/>
</dbReference>
<dbReference type="InterPro" id="IPR043502">
    <property type="entry name" value="DNA/RNA_pol_sf"/>
</dbReference>
<dbReference type="PANTHER" id="PTHR33116">
    <property type="entry name" value="REVERSE TRANSCRIPTASE ZINC-BINDING DOMAIN-CONTAINING PROTEIN-RELATED-RELATED"/>
    <property type="match status" value="1"/>
</dbReference>
<dbReference type="Pfam" id="PF00076">
    <property type="entry name" value="RRM_1"/>
    <property type="match status" value="1"/>
</dbReference>
<dbReference type="GO" id="GO:0004523">
    <property type="term" value="F:RNA-DNA hybrid ribonuclease activity"/>
    <property type="evidence" value="ECO:0007669"/>
    <property type="project" value="InterPro"/>
</dbReference>
<keyword evidence="5" id="KW-0548">Nucleotidyltransferase</keyword>
<dbReference type="CDD" id="cd06222">
    <property type="entry name" value="RNase_H_like"/>
    <property type="match status" value="1"/>
</dbReference>
<dbReference type="Pfam" id="PF00078">
    <property type="entry name" value="RVT_1"/>
    <property type="match status" value="1"/>
</dbReference>
<dbReference type="SUPFAM" id="SSF53098">
    <property type="entry name" value="Ribonuclease H-like"/>
    <property type="match status" value="1"/>
</dbReference>
<dbReference type="Gene3D" id="3.60.10.10">
    <property type="entry name" value="Endonuclease/exonuclease/phosphatase"/>
    <property type="match status" value="1"/>
</dbReference>
<feature type="compositionally biased region" description="Polar residues" evidence="2">
    <location>
        <begin position="94"/>
        <end position="114"/>
    </location>
</feature>
<dbReference type="Pfam" id="PF03372">
    <property type="entry name" value="Exo_endo_phos"/>
    <property type="match status" value="1"/>
</dbReference>
<organism evidence="5 6">
    <name type="scientific">Corchorus capsularis</name>
    <name type="common">Jute</name>
    <dbReference type="NCBI Taxonomy" id="210143"/>
    <lineage>
        <taxon>Eukaryota</taxon>
        <taxon>Viridiplantae</taxon>
        <taxon>Streptophyta</taxon>
        <taxon>Embryophyta</taxon>
        <taxon>Tracheophyta</taxon>
        <taxon>Spermatophyta</taxon>
        <taxon>Magnoliopsida</taxon>
        <taxon>eudicotyledons</taxon>
        <taxon>Gunneridae</taxon>
        <taxon>Pentapetalae</taxon>
        <taxon>rosids</taxon>
        <taxon>malvids</taxon>
        <taxon>Malvales</taxon>
        <taxon>Malvaceae</taxon>
        <taxon>Grewioideae</taxon>
        <taxon>Apeibeae</taxon>
        <taxon>Corchorus</taxon>
    </lineage>
</organism>
<dbReference type="SMART" id="SM00360">
    <property type="entry name" value="RRM"/>
    <property type="match status" value="1"/>
</dbReference>
<keyword evidence="5" id="KW-0808">Transferase</keyword>
<dbReference type="SUPFAM" id="SSF56672">
    <property type="entry name" value="DNA/RNA polymerases"/>
    <property type="match status" value="1"/>
</dbReference>
<dbReference type="PROSITE" id="PS00726">
    <property type="entry name" value="AP_NUCLEASE_F1_1"/>
    <property type="match status" value="1"/>
</dbReference>
<dbReference type="InterPro" id="IPR012337">
    <property type="entry name" value="RNaseH-like_sf"/>
</dbReference>
<dbReference type="InterPro" id="IPR012677">
    <property type="entry name" value="Nucleotide-bd_a/b_plait_sf"/>
</dbReference>
<keyword evidence="1" id="KW-0694">RNA-binding</keyword>
<dbReference type="GO" id="GO:0003964">
    <property type="term" value="F:RNA-directed DNA polymerase activity"/>
    <property type="evidence" value="ECO:0007669"/>
    <property type="project" value="UniProtKB-KW"/>
</dbReference>
<feature type="domain" description="RNase H type-1" evidence="4">
    <location>
        <begin position="1376"/>
        <end position="1509"/>
    </location>
</feature>
<comment type="caution">
    <text evidence="5">The sequence shown here is derived from an EMBL/GenBank/DDBJ whole genome shotgun (WGS) entry which is preliminary data.</text>
</comment>
<reference evidence="5 6" key="1">
    <citation type="submission" date="2013-09" db="EMBL/GenBank/DDBJ databases">
        <title>Corchorus capsularis genome sequencing.</title>
        <authorList>
            <person name="Alam M."/>
            <person name="Haque M.S."/>
            <person name="Islam M.S."/>
            <person name="Emdad E.M."/>
            <person name="Islam M.M."/>
            <person name="Ahmed B."/>
            <person name="Halim A."/>
            <person name="Hossen Q.M.M."/>
            <person name="Hossain M.Z."/>
            <person name="Ahmed R."/>
            <person name="Khan M.M."/>
            <person name="Islam R."/>
            <person name="Rashid M.M."/>
            <person name="Khan S.A."/>
            <person name="Rahman M.S."/>
            <person name="Alam M."/>
        </authorList>
    </citation>
    <scope>NUCLEOTIDE SEQUENCE [LARGE SCALE GENOMIC DNA]</scope>
    <source>
        <strain evidence="6">cv. CVL-1</strain>
        <tissue evidence="5">Whole seedling</tissue>
    </source>
</reference>
<dbReference type="SUPFAM" id="SSF56219">
    <property type="entry name" value="DNase I-like"/>
    <property type="match status" value="1"/>
</dbReference>
<dbReference type="PROSITE" id="PS50102">
    <property type="entry name" value="RRM"/>
    <property type="match status" value="1"/>
</dbReference>
<dbReference type="InterPro" id="IPR035979">
    <property type="entry name" value="RBD_domain_sf"/>
</dbReference>
<evidence type="ECO:0000256" key="2">
    <source>
        <dbReference type="SAM" id="MobiDB-lite"/>
    </source>
</evidence>
<feature type="domain" description="RRM" evidence="3">
    <location>
        <begin position="11"/>
        <end position="88"/>
    </location>
</feature>
<evidence type="ECO:0000313" key="5">
    <source>
        <dbReference type="EMBL" id="OMO98831.1"/>
    </source>
</evidence>
<keyword evidence="5" id="KW-0695">RNA-directed DNA polymerase</keyword>
<dbReference type="EMBL" id="AWWV01006990">
    <property type="protein sequence ID" value="OMO98831.1"/>
    <property type="molecule type" value="Genomic_DNA"/>
</dbReference>
<feature type="region of interest" description="Disordered" evidence="2">
    <location>
        <begin position="86"/>
        <end position="114"/>
    </location>
</feature>
<dbReference type="InterPro" id="IPR005135">
    <property type="entry name" value="Endo/exonuclease/phosphatase"/>
</dbReference>
<dbReference type="SUPFAM" id="SSF54928">
    <property type="entry name" value="RNA-binding domain, RBD"/>
    <property type="match status" value="1"/>
</dbReference>
<dbReference type="CDD" id="cd00590">
    <property type="entry name" value="RRM_SF"/>
    <property type="match status" value="1"/>
</dbReference>
<dbReference type="InterPro" id="IPR000504">
    <property type="entry name" value="RRM_dom"/>
</dbReference>